<proteinExistence type="predicted"/>
<dbReference type="AlphaFoldDB" id="A0A9D1Q840"/>
<evidence type="ECO:0000313" key="2">
    <source>
        <dbReference type="Proteomes" id="UP000823934"/>
    </source>
</evidence>
<gene>
    <name evidence="1" type="ORF">H9889_08455</name>
</gene>
<comment type="caution">
    <text evidence="1">The sequence shown here is derived from an EMBL/GenBank/DDBJ whole genome shotgun (WGS) entry which is preliminary data.</text>
</comment>
<dbReference type="EMBL" id="DXHP01000188">
    <property type="protein sequence ID" value="HIW07335.1"/>
    <property type="molecule type" value="Genomic_DNA"/>
</dbReference>
<reference evidence="1" key="2">
    <citation type="submission" date="2021-04" db="EMBL/GenBank/DDBJ databases">
        <authorList>
            <person name="Gilroy R."/>
        </authorList>
    </citation>
    <scope>NUCLEOTIDE SEQUENCE</scope>
    <source>
        <strain evidence="1">CHK160-9182</strain>
    </source>
</reference>
<organism evidence="1 2">
    <name type="scientific">Candidatus Ignatzschineria merdigallinarum</name>
    <dbReference type="NCBI Taxonomy" id="2838621"/>
    <lineage>
        <taxon>Bacteria</taxon>
        <taxon>Pseudomonadati</taxon>
        <taxon>Pseudomonadota</taxon>
        <taxon>Gammaproteobacteria</taxon>
        <taxon>Cardiobacteriales</taxon>
        <taxon>Ignatzschineriaceae</taxon>
        <taxon>Ignatzschineria</taxon>
    </lineage>
</organism>
<reference evidence="1" key="1">
    <citation type="journal article" date="2021" name="PeerJ">
        <title>Extensive microbial diversity within the chicken gut microbiome revealed by metagenomics and culture.</title>
        <authorList>
            <person name="Gilroy R."/>
            <person name="Ravi A."/>
            <person name="Getino M."/>
            <person name="Pursley I."/>
            <person name="Horton D.L."/>
            <person name="Alikhan N.F."/>
            <person name="Baker D."/>
            <person name="Gharbi K."/>
            <person name="Hall N."/>
            <person name="Watson M."/>
            <person name="Adriaenssens E.M."/>
            <person name="Foster-Nyarko E."/>
            <person name="Jarju S."/>
            <person name="Secka A."/>
            <person name="Antonio M."/>
            <person name="Oren A."/>
            <person name="Chaudhuri R.R."/>
            <person name="La Ragione R."/>
            <person name="Hildebrand F."/>
            <person name="Pallen M.J."/>
        </authorList>
    </citation>
    <scope>NUCLEOTIDE SEQUENCE</scope>
    <source>
        <strain evidence="1">CHK160-9182</strain>
    </source>
</reference>
<evidence type="ECO:0000313" key="1">
    <source>
        <dbReference type="EMBL" id="HIW07335.1"/>
    </source>
</evidence>
<accession>A0A9D1Q840</accession>
<sequence>MMMNIIGIWKGDGWGGILENEELLPYVESALRFFELDKIAYSYSELMALFPFDPYDDSVLKVFFDHHNFLINPRFKIYDPRLQSIDSVERERRSKIYQQILSILDNLSEALWAYNAPNLEGWQMILDHFRK</sequence>
<name>A0A9D1Q840_9GAMM</name>
<protein>
    <submittedName>
        <fullName evidence="1">Uncharacterized protein</fullName>
    </submittedName>
</protein>
<dbReference type="Proteomes" id="UP000823934">
    <property type="component" value="Unassembled WGS sequence"/>
</dbReference>